<dbReference type="GO" id="GO:0042742">
    <property type="term" value="P:defense response to bacterium"/>
    <property type="evidence" value="ECO:0007669"/>
    <property type="project" value="UniProtKB-ARBA"/>
</dbReference>
<evidence type="ECO:0000256" key="5">
    <source>
        <dbReference type="ARBA" id="ARBA00022821"/>
    </source>
</evidence>
<dbReference type="Pfam" id="PF23559">
    <property type="entry name" value="WHD_DRP"/>
    <property type="match status" value="1"/>
</dbReference>
<dbReference type="SMART" id="SM00369">
    <property type="entry name" value="LRR_TYP"/>
    <property type="match status" value="3"/>
</dbReference>
<dbReference type="SUPFAM" id="SSF52058">
    <property type="entry name" value="L domain-like"/>
    <property type="match status" value="1"/>
</dbReference>
<protein>
    <submittedName>
        <fullName evidence="11">Disease resistance protein RGA3</fullName>
    </submittedName>
</protein>
<dbReference type="InterPro" id="IPR042197">
    <property type="entry name" value="Apaf_helical"/>
</dbReference>
<organism evidence="11 12">
    <name type="scientific">Dendrobium catenatum</name>
    <dbReference type="NCBI Taxonomy" id="906689"/>
    <lineage>
        <taxon>Eukaryota</taxon>
        <taxon>Viridiplantae</taxon>
        <taxon>Streptophyta</taxon>
        <taxon>Embryophyta</taxon>
        <taxon>Tracheophyta</taxon>
        <taxon>Spermatophyta</taxon>
        <taxon>Magnoliopsida</taxon>
        <taxon>Liliopsida</taxon>
        <taxon>Asparagales</taxon>
        <taxon>Orchidaceae</taxon>
        <taxon>Epidendroideae</taxon>
        <taxon>Malaxideae</taxon>
        <taxon>Dendrobiinae</taxon>
        <taxon>Dendrobium</taxon>
    </lineage>
</organism>
<evidence type="ECO:0000256" key="1">
    <source>
        <dbReference type="ARBA" id="ARBA00008894"/>
    </source>
</evidence>
<dbReference type="GO" id="GO:0009626">
    <property type="term" value="P:plant-type hypersensitive response"/>
    <property type="evidence" value="ECO:0007669"/>
    <property type="project" value="UniProtKB-ARBA"/>
</dbReference>
<dbReference type="Gene3D" id="1.10.10.10">
    <property type="entry name" value="Winged helix-like DNA-binding domain superfamily/Winged helix DNA-binding domain"/>
    <property type="match status" value="1"/>
</dbReference>
<evidence type="ECO:0000256" key="3">
    <source>
        <dbReference type="ARBA" id="ARBA00022737"/>
    </source>
</evidence>
<feature type="domain" description="Disease resistance N-terminal" evidence="8">
    <location>
        <begin position="78"/>
        <end position="157"/>
    </location>
</feature>
<keyword evidence="6" id="KW-0067">ATP-binding</keyword>
<dbReference type="PANTHER" id="PTHR36766:SF70">
    <property type="entry name" value="DISEASE RESISTANCE PROTEIN RGA4"/>
    <property type="match status" value="1"/>
</dbReference>
<dbReference type="PRINTS" id="PR00364">
    <property type="entry name" value="DISEASERSIST"/>
</dbReference>
<dbReference type="InterPro" id="IPR003591">
    <property type="entry name" value="Leu-rich_rpt_typical-subtyp"/>
</dbReference>
<reference evidence="11 12" key="1">
    <citation type="journal article" date="2016" name="Sci. Rep.">
        <title>The Dendrobium catenatum Lindl. genome sequence provides insights into polysaccharide synthase, floral development and adaptive evolution.</title>
        <authorList>
            <person name="Zhang G.Q."/>
            <person name="Xu Q."/>
            <person name="Bian C."/>
            <person name="Tsai W.C."/>
            <person name="Yeh C.M."/>
            <person name="Liu K.W."/>
            <person name="Yoshida K."/>
            <person name="Zhang L.S."/>
            <person name="Chang S.B."/>
            <person name="Chen F."/>
            <person name="Shi Y."/>
            <person name="Su Y.Y."/>
            <person name="Zhang Y.Q."/>
            <person name="Chen L.J."/>
            <person name="Yin Y."/>
            <person name="Lin M."/>
            <person name="Huang H."/>
            <person name="Deng H."/>
            <person name="Wang Z.W."/>
            <person name="Zhu S.L."/>
            <person name="Zhao X."/>
            <person name="Deng C."/>
            <person name="Niu S.C."/>
            <person name="Huang J."/>
            <person name="Wang M."/>
            <person name="Liu G.H."/>
            <person name="Yang H.J."/>
            <person name="Xiao X.J."/>
            <person name="Hsiao Y.Y."/>
            <person name="Wu W.L."/>
            <person name="Chen Y.Y."/>
            <person name="Mitsuda N."/>
            <person name="Ohme-Takagi M."/>
            <person name="Luo Y.B."/>
            <person name="Van de Peer Y."/>
            <person name="Liu Z.J."/>
        </authorList>
    </citation>
    <scope>NUCLEOTIDE SEQUENCE [LARGE SCALE GENOMIC DNA]</scope>
    <source>
        <tissue evidence="11">The whole plant</tissue>
    </source>
</reference>
<dbReference type="InterPro" id="IPR055414">
    <property type="entry name" value="LRR_R13L4/SHOC2-like"/>
</dbReference>
<dbReference type="InterPro" id="IPR038005">
    <property type="entry name" value="RX-like_CC"/>
</dbReference>
<dbReference type="GO" id="GO:0043531">
    <property type="term" value="F:ADP binding"/>
    <property type="evidence" value="ECO:0007669"/>
    <property type="project" value="InterPro"/>
</dbReference>
<dbReference type="Gene3D" id="3.80.10.10">
    <property type="entry name" value="Ribonuclease Inhibitor"/>
    <property type="match status" value="2"/>
</dbReference>
<dbReference type="InterPro" id="IPR002182">
    <property type="entry name" value="NB-ARC"/>
</dbReference>
<dbReference type="AlphaFoldDB" id="A0A2I0VMH9"/>
<keyword evidence="2" id="KW-0433">Leucine-rich repeat</keyword>
<evidence type="ECO:0000259" key="7">
    <source>
        <dbReference type="Pfam" id="PF00931"/>
    </source>
</evidence>
<dbReference type="InterPro" id="IPR027417">
    <property type="entry name" value="P-loop_NTPase"/>
</dbReference>
<dbReference type="Pfam" id="PF23598">
    <property type="entry name" value="LRR_14"/>
    <property type="match status" value="1"/>
</dbReference>
<dbReference type="GO" id="GO:0002758">
    <property type="term" value="P:innate immune response-activating signaling pathway"/>
    <property type="evidence" value="ECO:0007669"/>
    <property type="project" value="UniProtKB-ARBA"/>
</dbReference>
<evidence type="ECO:0000259" key="9">
    <source>
        <dbReference type="Pfam" id="PF23559"/>
    </source>
</evidence>
<reference evidence="11 12" key="2">
    <citation type="journal article" date="2017" name="Nature">
        <title>The Apostasia genome and the evolution of orchids.</title>
        <authorList>
            <person name="Zhang G.Q."/>
            <person name="Liu K.W."/>
            <person name="Li Z."/>
            <person name="Lohaus R."/>
            <person name="Hsiao Y.Y."/>
            <person name="Niu S.C."/>
            <person name="Wang J.Y."/>
            <person name="Lin Y.C."/>
            <person name="Xu Q."/>
            <person name="Chen L.J."/>
            <person name="Yoshida K."/>
            <person name="Fujiwara S."/>
            <person name="Wang Z.W."/>
            <person name="Zhang Y.Q."/>
            <person name="Mitsuda N."/>
            <person name="Wang M."/>
            <person name="Liu G.H."/>
            <person name="Pecoraro L."/>
            <person name="Huang H.X."/>
            <person name="Xiao X.J."/>
            <person name="Lin M."/>
            <person name="Wu X.Y."/>
            <person name="Wu W.L."/>
            <person name="Chen Y.Y."/>
            <person name="Chang S.B."/>
            <person name="Sakamoto S."/>
            <person name="Ohme-Takagi M."/>
            <person name="Yagi M."/>
            <person name="Zeng S.J."/>
            <person name="Shen C.Y."/>
            <person name="Yeh C.M."/>
            <person name="Luo Y.B."/>
            <person name="Tsai W.C."/>
            <person name="Van de Peer Y."/>
            <person name="Liu Z.J."/>
        </authorList>
    </citation>
    <scope>NUCLEOTIDE SEQUENCE [LARGE SCALE GENOMIC DNA]</scope>
    <source>
        <tissue evidence="11">The whole plant</tissue>
    </source>
</reference>
<evidence type="ECO:0000259" key="10">
    <source>
        <dbReference type="Pfam" id="PF23598"/>
    </source>
</evidence>
<evidence type="ECO:0000256" key="2">
    <source>
        <dbReference type="ARBA" id="ARBA00022614"/>
    </source>
</evidence>
<comment type="similarity">
    <text evidence="1">Belongs to the disease resistance NB-LRR family.</text>
</comment>
<keyword evidence="5" id="KW-0611">Plant defense</keyword>
<dbReference type="GO" id="GO:0005524">
    <property type="term" value="F:ATP binding"/>
    <property type="evidence" value="ECO:0007669"/>
    <property type="project" value="UniProtKB-KW"/>
</dbReference>
<sequence>MANTEFDYGFVYDEQGNVNILHSTFFEFNPDFDNTTEEYVDRIIITLSEAIDEQLADVQWQIVSGQQQGKMAMILSAFVDSCVDKLIGLVTEKVVIVLGVKDELRRLQRRMMRIQKFLEAAERRRLEDPYINHWVCELKDVVYDADDIIDRCRIQGALLLVNQPSSAKKTWVCFNLSLLSSCFTNVPHRYQIGESIRSLNDKLEEIYKDRLQFNLEDSAIQKSQMIMVVNTRQSSSLDEFDVVGREIEEATKGLVALIVQEQRKKCRVIAVTGMGGIGKTTLAQKIYNNKKIQTEFQIKVWVCVSQSYNEIELLQQVIRGAGAYYGEAITRTELQPLLKSAVHGKSLFLVLDDVWRADVWINLFRNPLQSADAIVRILVTTRDENVAREMGVAHIHPVKQLSIQTSWEMLCRKVFEEGQENEIGKLEDLGIQIVGKCSGLPLAIKAIAGVLAKKGANRKEWDKVLKNDAWSMSNLPEELRGALYLSYDDLPAPLKQCFLYCSLFPEDELIERDDLVRLWVAEGFVKEMRDSLVEDVAEEYYIELIRRNLLQPDPHFFNAGACTMHDLIRSLAKFLSHDEIFSGNTMASSSRTKLRRLSIDNEENITDIMGLITEQKCLRTLLTYNGIRLLNDNQLVGLACLRVLQINDVDIESIPTSIGNLIHLRYLNLDDTNIKELPESIGSLTNLQFLNLRGCLYLTTLPKAITKLQNLRRLGLYSTPLIFIPKGISKLENINDLSGFVVANPGEPVDSCSGLEELNFLYQLRKLRILKTERAQKGVASLQKLTHLVYLMLFYTEAKDRPLPTQEEIKRIEDVFEELDPPRCLERLYISHFFGSRYPSWMMSPSFGERLPLLTTLNLTDNISCTKLPAAGELPQLSQLDIKGSASVKIIGPEFLGVGVDVRDGMHTLTRTAFPNLQNFALRHMPELEEWTFSKIAEEFEQGRGKARDFPKIILLPRLDELKLIDCPKLKALPKGLEHSNMKQLHIDGAHLIRIVENFINLKEELRIINNQRLERVSHLPALKVLIIHDCPALHCVEKLDSLEQLELHDFSIEGLPEWLPRLLQDRKKADDDDFHFEFMCNERALRRLLKGGTDWSLIKDIPRVFAYDNKQRGKEIRSARVLLPAFPGRLPFRSSEEDLRWDVLLHSPTRSSPSFRSFLLCWFTSRLEELIRAPSALCRMSSPLRSCIIRPKNATASFHFCTVQRRSSEEAASLW</sequence>
<dbReference type="FunFam" id="1.10.10.10:FF:000322">
    <property type="entry name" value="Probable disease resistance protein At1g63360"/>
    <property type="match status" value="1"/>
</dbReference>
<dbReference type="InterPro" id="IPR058922">
    <property type="entry name" value="WHD_DRP"/>
</dbReference>
<feature type="domain" description="Disease resistance protein winged helix" evidence="9">
    <location>
        <begin position="503"/>
        <end position="572"/>
    </location>
</feature>
<gene>
    <name evidence="11" type="primary">RGA3</name>
    <name evidence="11" type="ORF">MA16_Dca015886</name>
</gene>
<dbReference type="Gene3D" id="3.40.50.300">
    <property type="entry name" value="P-loop containing nucleotide triphosphate hydrolases"/>
    <property type="match status" value="1"/>
</dbReference>
<dbReference type="Pfam" id="PF18052">
    <property type="entry name" value="Rx_N"/>
    <property type="match status" value="1"/>
</dbReference>
<dbReference type="InterPro" id="IPR036388">
    <property type="entry name" value="WH-like_DNA-bd_sf"/>
</dbReference>
<dbReference type="PANTHER" id="PTHR36766">
    <property type="entry name" value="PLANT BROAD-SPECTRUM MILDEW RESISTANCE PROTEIN RPW8"/>
    <property type="match status" value="1"/>
</dbReference>
<dbReference type="Pfam" id="PF00931">
    <property type="entry name" value="NB-ARC"/>
    <property type="match status" value="1"/>
</dbReference>
<dbReference type="InterPro" id="IPR041118">
    <property type="entry name" value="Rx_N"/>
</dbReference>
<evidence type="ECO:0000313" key="11">
    <source>
        <dbReference type="EMBL" id="PKU64625.1"/>
    </source>
</evidence>
<dbReference type="EMBL" id="KZ503407">
    <property type="protein sequence ID" value="PKU64625.1"/>
    <property type="molecule type" value="Genomic_DNA"/>
</dbReference>
<feature type="domain" description="Disease resistance R13L4/SHOC-2-like LRR" evidence="10">
    <location>
        <begin position="634"/>
        <end position="962"/>
    </location>
</feature>
<dbReference type="CDD" id="cd14798">
    <property type="entry name" value="RX-CC_like"/>
    <property type="match status" value="1"/>
</dbReference>
<evidence type="ECO:0000313" key="12">
    <source>
        <dbReference type="Proteomes" id="UP000233837"/>
    </source>
</evidence>
<feature type="domain" description="NB-ARC" evidence="7">
    <location>
        <begin position="264"/>
        <end position="417"/>
    </location>
</feature>
<accession>A0A2I0VMH9</accession>
<dbReference type="InterPro" id="IPR032675">
    <property type="entry name" value="LRR_dom_sf"/>
</dbReference>
<evidence type="ECO:0000256" key="6">
    <source>
        <dbReference type="ARBA" id="ARBA00022840"/>
    </source>
</evidence>
<evidence type="ECO:0000259" key="8">
    <source>
        <dbReference type="Pfam" id="PF18052"/>
    </source>
</evidence>
<evidence type="ECO:0000256" key="4">
    <source>
        <dbReference type="ARBA" id="ARBA00022741"/>
    </source>
</evidence>
<dbReference type="Gene3D" id="1.20.5.4130">
    <property type="match status" value="1"/>
</dbReference>
<keyword evidence="12" id="KW-1185">Reference proteome</keyword>
<keyword evidence="3" id="KW-0677">Repeat</keyword>
<dbReference type="Gene3D" id="1.10.8.430">
    <property type="entry name" value="Helical domain of apoptotic protease-activating factors"/>
    <property type="match status" value="1"/>
</dbReference>
<dbReference type="Proteomes" id="UP000233837">
    <property type="component" value="Unassembled WGS sequence"/>
</dbReference>
<name>A0A2I0VMH9_9ASPA</name>
<proteinExistence type="inferred from homology"/>
<dbReference type="SUPFAM" id="SSF52540">
    <property type="entry name" value="P-loop containing nucleoside triphosphate hydrolases"/>
    <property type="match status" value="1"/>
</dbReference>
<keyword evidence="4" id="KW-0547">Nucleotide-binding</keyword>